<evidence type="ECO:0000313" key="5">
    <source>
        <dbReference type="Proteomes" id="UP001152759"/>
    </source>
</evidence>
<accession>A0A9P0AF32</accession>
<feature type="domain" description="AB hydrolase-1" evidence="3">
    <location>
        <begin position="69"/>
        <end position="322"/>
    </location>
</feature>
<keyword evidence="5" id="KW-1185">Reference proteome</keyword>
<dbReference type="InterPro" id="IPR029058">
    <property type="entry name" value="AB_hydrolase_fold"/>
</dbReference>
<reference evidence="4" key="1">
    <citation type="submission" date="2021-12" db="EMBL/GenBank/DDBJ databases">
        <authorList>
            <person name="King R."/>
        </authorList>
    </citation>
    <scope>NUCLEOTIDE SEQUENCE</scope>
</reference>
<dbReference type="Proteomes" id="UP001152759">
    <property type="component" value="Chromosome 7"/>
</dbReference>
<dbReference type="AlphaFoldDB" id="A0A9P0AF32"/>
<evidence type="ECO:0000259" key="3">
    <source>
        <dbReference type="Pfam" id="PF00561"/>
    </source>
</evidence>
<dbReference type="EMBL" id="OU963868">
    <property type="protein sequence ID" value="CAH0393129.1"/>
    <property type="molecule type" value="Genomic_DNA"/>
</dbReference>
<dbReference type="PANTHER" id="PTHR43798:SF14">
    <property type="entry name" value="SERINE HYDROLASE-LIKE PROTEIN DDB_G0286239"/>
    <property type="match status" value="1"/>
</dbReference>
<dbReference type="GO" id="GO:0016020">
    <property type="term" value="C:membrane"/>
    <property type="evidence" value="ECO:0007669"/>
    <property type="project" value="TreeGrafter"/>
</dbReference>
<organism evidence="4 5">
    <name type="scientific">Bemisia tabaci</name>
    <name type="common">Sweetpotato whitefly</name>
    <name type="synonym">Aleurodes tabaci</name>
    <dbReference type="NCBI Taxonomy" id="7038"/>
    <lineage>
        <taxon>Eukaryota</taxon>
        <taxon>Metazoa</taxon>
        <taxon>Ecdysozoa</taxon>
        <taxon>Arthropoda</taxon>
        <taxon>Hexapoda</taxon>
        <taxon>Insecta</taxon>
        <taxon>Pterygota</taxon>
        <taxon>Neoptera</taxon>
        <taxon>Paraneoptera</taxon>
        <taxon>Hemiptera</taxon>
        <taxon>Sternorrhyncha</taxon>
        <taxon>Aleyrodoidea</taxon>
        <taxon>Aleyrodidae</taxon>
        <taxon>Aleyrodinae</taxon>
        <taxon>Bemisia</taxon>
    </lineage>
</organism>
<sequence length="343" mass="39359">MLSRFRISNYFASRMRQCSLLPVYKEHNFYMEGKVLIPIIRSMTSSPISIPVPWGCVEGKTWGNNHNAPVLAVHGRQDNCGTFDRLIPMLPQEYLYVCIDLPGHGKSSPFPSGTTLKFFDYVLTMKRVVEYFNWKEFTCLGHSFGADLSLYLGAIYPELVKNIIALETGPDIVETHQLPQWYREQCDQLLSLEKKLANRSPPSYSHAEATQRMKKNRWFSELTDEACNILLKRSLVSNNNGFYFSTDQRFKIGVGPEPVLTCEQQISVFKQVKCPTLIVMADNTVKEYWEKNKAAKPMYDYFKTEAVNTKVVIVNGNHDVHLNHPERVFSFVSSFLSDARSKL</sequence>
<dbReference type="InterPro" id="IPR000073">
    <property type="entry name" value="AB_hydrolase_1"/>
</dbReference>
<comment type="similarity">
    <text evidence="1">Belongs to the AB hydrolase superfamily.</text>
</comment>
<evidence type="ECO:0000256" key="1">
    <source>
        <dbReference type="ARBA" id="ARBA00008645"/>
    </source>
</evidence>
<proteinExistence type="inferred from homology"/>
<protein>
    <recommendedName>
        <fullName evidence="3">AB hydrolase-1 domain-containing protein</fullName>
    </recommendedName>
</protein>
<gene>
    <name evidence="4" type="ORF">BEMITA_LOCUS11567</name>
</gene>
<dbReference type="Pfam" id="PF00561">
    <property type="entry name" value="Abhydrolase_1"/>
    <property type="match status" value="1"/>
</dbReference>
<dbReference type="SUPFAM" id="SSF53474">
    <property type="entry name" value="alpha/beta-Hydrolases"/>
    <property type="match status" value="1"/>
</dbReference>
<keyword evidence="2" id="KW-0378">Hydrolase</keyword>
<evidence type="ECO:0000313" key="4">
    <source>
        <dbReference type="EMBL" id="CAH0393129.1"/>
    </source>
</evidence>
<dbReference type="InterPro" id="IPR050266">
    <property type="entry name" value="AB_hydrolase_sf"/>
</dbReference>
<dbReference type="Gene3D" id="3.40.50.1820">
    <property type="entry name" value="alpha/beta hydrolase"/>
    <property type="match status" value="1"/>
</dbReference>
<dbReference type="PANTHER" id="PTHR43798">
    <property type="entry name" value="MONOACYLGLYCEROL LIPASE"/>
    <property type="match status" value="1"/>
</dbReference>
<dbReference type="GO" id="GO:0016787">
    <property type="term" value="F:hydrolase activity"/>
    <property type="evidence" value="ECO:0007669"/>
    <property type="project" value="UniProtKB-KW"/>
</dbReference>
<evidence type="ECO:0000256" key="2">
    <source>
        <dbReference type="ARBA" id="ARBA00022801"/>
    </source>
</evidence>
<name>A0A9P0AF32_BEMTA</name>